<evidence type="ECO:0000313" key="2">
    <source>
        <dbReference type="Proteomes" id="UP001159427"/>
    </source>
</evidence>
<comment type="caution">
    <text evidence="1">The sequence shown here is derived from an EMBL/GenBank/DDBJ whole genome shotgun (WGS) entry which is preliminary data.</text>
</comment>
<evidence type="ECO:0000313" key="1">
    <source>
        <dbReference type="EMBL" id="CAH3024101.1"/>
    </source>
</evidence>
<organism evidence="1 2">
    <name type="scientific">Porites evermanni</name>
    <dbReference type="NCBI Taxonomy" id="104178"/>
    <lineage>
        <taxon>Eukaryota</taxon>
        <taxon>Metazoa</taxon>
        <taxon>Cnidaria</taxon>
        <taxon>Anthozoa</taxon>
        <taxon>Hexacorallia</taxon>
        <taxon>Scleractinia</taxon>
        <taxon>Fungiina</taxon>
        <taxon>Poritidae</taxon>
        <taxon>Porites</taxon>
    </lineage>
</organism>
<proteinExistence type="predicted"/>
<gene>
    <name evidence="1" type="ORF">PEVE_00021594</name>
</gene>
<reference evidence="1 2" key="1">
    <citation type="submission" date="2022-05" db="EMBL/GenBank/DDBJ databases">
        <authorList>
            <consortium name="Genoscope - CEA"/>
            <person name="William W."/>
        </authorList>
    </citation>
    <scope>NUCLEOTIDE SEQUENCE [LARGE SCALE GENOMIC DNA]</scope>
</reference>
<protein>
    <submittedName>
        <fullName evidence="1">Uncharacterized protein</fullName>
    </submittedName>
</protein>
<name>A0ABN8M794_9CNID</name>
<feature type="non-terminal residue" evidence="1">
    <location>
        <position position="72"/>
    </location>
</feature>
<dbReference type="EMBL" id="CALNXI010000289">
    <property type="protein sequence ID" value="CAH3024101.1"/>
    <property type="molecule type" value="Genomic_DNA"/>
</dbReference>
<sequence length="72" mass="8376">MAGSDKFTNPENTADDLVGLVDLKVSPTSMRKTAETDDLYRDFLQDLEYFDTSEYPRENFLHSERNKKVLEK</sequence>
<dbReference type="Proteomes" id="UP001159427">
    <property type="component" value="Unassembled WGS sequence"/>
</dbReference>
<keyword evidence="2" id="KW-1185">Reference proteome</keyword>
<accession>A0ABN8M794</accession>